<evidence type="ECO:0000313" key="3">
    <source>
        <dbReference type="Proteomes" id="UP000178427"/>
    </source>
</evidence>
<feature type="transmembrane region" description="Helical" evidence="1">
    <location>
        <begin position="43"/>
        <end position="63"/>
    </location>
</feature>
<sequence>MIDTVRRRYYLLAVLHICGANMTAAVLMIYLKSMGLSEPQAMLAYASYFLVPILMQIPTGAVADTGGRKRAFLISCGVNAVCMLAYAMADNFYWFAFAAAIGGVGAAYANGTLDSWFVGQLNRYGGEAKELDLTFTYAQFFKCLVAGVSGLAGILIAGHSMQPTWIVACVVFVITGIVAWRVMDESDFVRERLVTSREKWRLMFQTAQTGVKQGLDNFRLRFVIVSVTALYAAMMIPNMLWQPHFLQWLPERDDLGWVWLGAQAFTGLGILIVLVLRLWGHEIYDRRTMLLCQFVIAIGIMGTGALSSPVASLAMYYMYQTARGAFMPINVAFLHRHIPSGTVRATVVSIEGGGHDIGSAVGLVLGAGIVYLFSREIALIFAGAFLLVFVALSWKTLRQR</sequence>
<feature type="transmembrane region" description="Helical" evidence="1">
    <location>
        <begin position="218"/>
        <end position="236"/>
    </location>
</feature>
<dbReference type="GO" id="GO:0022857">
    <property type="term" value="F:transmembrane transporter activity"/>
    <property type="evidence" value="ECO:0007669"/>
    <property type="project" value="InterPro"/>
</dbReference>
<feature type="transmembrane region" description="Helical" evidence="1">
    <location>
        <begin position="9"/>
        <end position="31"/>
    </location>
</feature>
<feature type="transmembrane region" description="Helical" evidence="1">
    <location>
        <begin position="70"/>
        <end position="89"/>
    </location>
</feature>
<dbReference type="AlphaFoldDB" id="A0A1F6EJ71"/>
<proteinExistence type="predicted"/>
<dbReference type="PANTHER" id="PTHR23530:SF1">
    <property type="entry name" value="PERMEASE, MAJOR FACILITATOR SUPERFAMILY-RELATED"/>
    <property type="match status" value="1"/>
</dbReference>
<accession>A0A1F6EJ71</accession>
<keyword evidence="1" id="KW-0812">Transmembrane</keyword>
<dbReference type="SUPFAM" id="SSF103473">
    <property type="entry name" value="MFS general substrate transporter"/>
    <property type="match status" value="1"/>
</dbReference>
<feature type="transmembrane region" description="Helical" evidence="1">
    <location>
        <begin position="140"/>
        <end position="158"/>
    </location>
</feature>
<keyword evidence="1" id="KW-1133">Transmembrane helix</keyword>
<dbReference type="InterPro" id="IPR011701">
    <property type="entry name" value="MFS"/>
</dbReference>
<feature type="transmembrane region" description="Helical" evidence="1">
    <location>
        <begin position="377"/>
        <end position="394"/>
    </location>
</feature>
<name>A0A1F6EJ71_9BACT</name>
<dbReference type="PANTHER" id="PTHR23530">
    <property type="entry name" value="TRANSPORT PROTEIN-RELATED"/>
    <property type="match status" value="1"/>
</dbReference>
<feature type="transmembrane region" description="Helical" evidence="1">
    <location>
        <begin position="291"/>
        <end position="319"/>
    </location>
</feature>
<gene>
    <name evidence="2" type="ORF">A3A40_00630</name>
</gene>
<keyword evidence="1" id="KW-0472">Membrane</keyword>
<feature type="transmembrane region" description="Helical" evidence="1">
    <location>
        <begin position="164"/>
        <end position="183"/>
    </location>
</feature>
<dbReference type="STRING" id="1798513.A3A40_00630"/>
<dbReference type="Proteomes" id="UP000178427">
    <property type="component" value="Unassembled WGS sequence"/>
</dbReference>
<evidence type="ECO:0000313" key="2">
    <source>
        <dbReference type="EMBL" id="OGG73699.1"/>
    </source>
</evidence>
<evidence type="ECO:0008006" key="4">
    <source>
        <dbReference type="Google" id="ProtNLM"/>
    </source>
</evidence>
<dbReference type="EMBL" id="MFMA01000045">
    <property type="protein sequence ID" value="OGG73699.1"/>
    <property type="molecule type" value="Genomic_DNA"/>
</dbReference>
<dbReference type="InterPro" id="IPR053160">
    <property type="entry name" value="MFS_DHA3_Transporter"/>
</dbReference>
<feature type="transmembrane region" description="Helical" evidence="1">
    <location>
        <begin position="95"/>
        <end position="119"/>
    </location>
</feature>
<feature type="transmembrane region" description="Helical" evidence="1">
    <location>
        <begin position="256"/>
        <end position="279"/>
    </location>
</feature>
<evidence type="ECO:0000256" key="1">
    <source>
        <dbReference type="SAM" id="Phobius"/>
    </source>
</evidence>
<dbReference type="CDD" id="cd06174">
    <property type="entry name" value="MFS"/>
    <property type="match status" value="1"/>
</dbReference>
<dbReference type="Pfam" id="PF07690">
    <property type="entry name" value="MFS_1"/>
    <property type="match status" value="1"/>
</dbReference>
<protein>
    <recommendedName>
        <fullName evidence="4">Major facilitator superfamily (MFS) profile domain-containing protein</fullName>
    </recommendedName>
</protein>
<dbReference type="InterPro" id="IPR036259">
    <property type="entry name" value="MFS_trans_sf"/>
</dbReference>
<reference evidence="2 3" key="1">
    <citation type="journal article" date="2016" name="Nat. Commun.">
        <title>Thousands of microbial genomes shed light on interconnected biogeochemical processes in an aquifer system.</title>
        <authorList>
            <person name="Anantharaman K."/>
            <person name="Brown C.T."/>
            <person name="Hug L.A."/>
            <person name="Sharon I."/>
            <person name="Castelle C.J."/>
            <person name="Probst A.J."/>
            <person name="Thomas B.C."/>
            <person name="Singh A."/>
            <person name="Wilkins M.J."/>
            <person name="Karaoz U."/>
            <person name="Brodie E.L."/>
            <person name="Williams K.H."/>
            <person name="Hubbard S.S."/>
            <person name="Banfield J.F."/>
        </authorList>
    </citation>
    <scope>NUCLEOTIDE SEQUENCE [LARGE SCALE GENOMIC DNA]</scope>
</reference>
<comment type="caution">
    <text evidence="2">The sequence shown here is derived from an EMBL/GenBank/DDBJ whole genome shotgun (WGS) entry which is preliminary data.</text>
</comment>
<organism evidence="2 3">
    <name type="scientific">Candidatus Kaiserbacteria bacterium RIFCSPLOWO2_01_FULL_54_20</name>
    <dbReference type="NCBI Taxonomy" id="1798513"/>
    <lineage>
        <taxon>Bacteria</taxon>
        <taxon>Candidatus Kaiseribacteriota</taxon>
    </lineage>
</organism>
<dbReference type="Gene3D" id="1.20.1250.20">
    <property type="entry name" value="MFS general substrate transporter like domains"/>
    <property type="match status" value="1"/>
</dbReference>